<feature type="region of interest" description="Disordered" evidence="1">
    <location>
        <begin position="112"/>
        <end position="139"/>
    </location>
</feature>
<protein>
    <submittedName>
        <fullName evidence="2">Stringent starvation protein B</fullName>
    </submittedName>
</protein>
<dbReference type="Proteomes" id="UP000254575">
    <property type="component" value="Unassembled WGS sequence"/>
</dbReference>
<dbReference type="InterPro" id="IPR007481">
    <property type="entry name" value="SspB"/>
</dbReference>
<accession>A0A380MIJ7</accession>
<dbReference type="Pfam" id="PF04386">
    <property type="entry name" value="SspB"/>
    <property type="match status" value="1"/>
</dbReference>
<dbReference type="PANTHER" id="PTHR37486:SF1">
    <property type="entry name" value="STRINGENT STARVATION PROTEIN B"/>
    <property type="match status" value="1"/>
</dbReference>
<dbReference type="SUPFAM" id="SSF101738">
    <property type="entry name" value="SspB-like"/>
    <property type="match status" value="1"/>
</dbReference>
<dbReference type="AlphaFoldDB" id="A0A380MIJ7"/>
<name>A0A380MIJ7_9GAMM</name>
<sequence>MTPMSDQKPYLLRAIYQWLVDNDCTPHLIIAYPNKGWVSGVPEHLLQDEQLVLNISPSASPDCQIENDAVYFSTRFSGQPHRVAVAMPAIAALLARENNQGSWFELAPDVAEGPKNSPIKEEKKAAADKSKASHLKIVK</sequence>
<dbReference type="InterPro" id="IPR036760">
    <property type="entry name" value="SspB-like_sf"/>
</dbReference>
<proteinExistence type="predicted"/>
<evidence type="ECO:0000256" key="1">
    <source>
        <dbReference type="SAM" id="MobiDB-lite"/>
    </source>
</evidence>
<organism evidence="2 3">
    <name type="scientific">Suttonella indologenes</name>
    <dbReference type="NCBI Taxonomy" id="13276"/>
    <lineage>
        <taxon>Bacteria</taxon>
        <taxon>Pseudomonadati</taxon>
        <taxon>Pseudomonadota</taxon>
        <taxon>Gammaproteobacteria</taxon>
        <taxon>Cardiobacteriales</taxon>
        <taxon>Cardiobacteriaceae</taxon>
        <taxon>Suttonella</taxon>
    </lineage>
</organism>
<dbReference type="GO" id="GO:0005840">
    <property type="term" value="C:ribosome"/>
    <property type="evidence" value="ECO:0007669"/>
    <property type="project" value="TreeGrafter"/>
</dbReference>
<dbReference type="OrthoDB" id="9797358at2"/>
<feature type="compositionally biased region" description="Basic and acidic residues" evidence="1">
    <location>
        <begin position="118"/>
        <end position="131"/>
    </location>
</feature>
<dbReference type="GO" id="GO:0045732">
    <property type="term" value="P:positive regulation of protein catabolic process"/>
    <property type="evidence" value="ECO:0007669"/>
    <property type="project" value="TreeGrafter"/>
</dbReference>
<dbReference type="PANTHER" id="PTHR37486">
    <property type="entry name" value="STRINGENT STARVATION PROTEIN B"/>
    <property type="match status" value="1"/>
</dbReference>
<evidence type="ECO:0000313" key="3">
    <source>
        <dbReference type="Proteomes" id="UP000254575"/>
    </source>
</evidence>
<dbReference type="EMBL" id="UHIA01000003">
    <property type="protein sequence ID" value="SUO92034.1"/>
    <property type="molecule type" value="Genomic_DNA"/>
</dbReference>
<dbReference type="Gene3D" id="2.30.30.220">
    <property type="entry name" value="SspB-like"/>
    <property type="match status" value="1"/>
</dbReference>
<dbReference type="GO" id="GO:0005829">
    <property type="term" value="C:cytosol"/>
    <property type="evidence" value="ECO:0007669"/>
    <property type="project" value="TreeGrafter"/>
</dbReference>
<evidence type="ECO:0000313" key="2">
    <source>
        <dbReference type="EMBL" id="SUO92034.1"/>
    </source>
</evidence>
<keyword evidence="3" id="KW-1185">Reference proteome</keyword>
<gene>
    <name evidence="2" type="primary">sspB</name>
    <name evidence="2" type="ORF">NCTC10717_00359</name>
</gene>
<reference evidence="2 3" key="1">
    <citation type="submission" date="2018-06" db="EMBL/GenBank/DDBJ databases">
        <authorList>
            <consortium name="Pathogen Informatics"/>
            <person name="Doyle S."/>
        </authorList>
    </citation>
    <scope>NUCLEOTIDE SEQUENCE [LARGE SCALE GENOMIC DNA]</scope>
    <source>
        <strain evidence="2 3">NCTC10717</strain>
    </source>
</reference>